<keyword evidence="2" id="KW-1185">Reference proteome</keyword>
<proteinExistence type="predicted"/>
<accession>A0ABY7GDP4</accession>
<organism evidence="1 2">
    <name type="scientific">Mya arenaria</name>
    <name type="common">Soft-shell clam</name>
    <dbReference type="NCBI Taxonomy" id="6604"/>
    <lineage>
        <taxon>Eukaryota</taxon>
        <taxon>Metazoa</taxon>
        <taxon>Spiralia</taxon>
        <taxon>Lophotrochozoa</taxon>
        <taxon>Mollusca</taxon>
        <taxon>Bivalvia</taxon>
        <taxon>Autobranchia</taxon>
        <taxon>Heteroconchia</taxon>
        <taxon>Euheterodonta</taxon>
        <taxon>Imparidentia</taxon>
        <taxon>Neoheterodontei</taxon>
        <taxon>Myida</taxon>
        <taxon>Myoidea</taxon>
        <taxon>Myidae</taxon>
        <taxon>Mya</taxon>
    </lineage>
</organism>
<evidence type="ECO:0000313" key="1">
    <source>
        <dbReference type="EMBL" id="WAR31649.1"/>
    </source>
</evidence>
<dbReference type="EMBL" id="CP111028">
    <property type="protein sequence ID" value="WAR31649.1"/>
    <property type="molecule type" value="Genomic_DNA"/>
</dbReference>
<dbReference type="Proteomes" id="UP001164746">
    <property type="component" value="Chromosome 17"/>
</dbReference>
<evidence type="ECO:0000313" key="2">
    <source>
        <dbReference type="Proteomes" id="UP001164746"/>
    </source>
</evidence>
<reference evidence="1" key="1">
    <citation type="submission" date="2022-11" db="EMBL/GenBank/DDBJ databases">
        <title>Centuries of genome instability and evolution in soft-shell clam transmissible cancer (bioRxiv).</title>
        <authorList>
            <person name="Hart S.F.M."/>
            <person name="Yonemitsu M.A."/>
            <person name="Giersch R.M."/>
            <person name="Beal B.F."/>
            <person name="Arriagada G."/>
            <person name="Davis B.W."/>
            <person name="Ostrander E.A."/>
            <person name="Goff S.P."/>
            <person name="Metzger M.J."/>
        </authorList>
    </citation>
    <scope>NUCLEOTIDE SEQUENCE</scope>
    <source>
        <strain evidence="1">MELC-2E11</strain>
        <tissue evidence="1">Siphon/mantle</tissue>
    </source>
</reference>
<sequence length="184" mass="20531">MYIRTMTINGHVFAVKPARHRLPVSSTENGERSKCCISLHVQREDIEVAHTCTFLGLISGQRFKYSTSLPLETNMQCMTCDDLKSPLYNILDTDKDINALRQSHNSSLCCGAVQNIVQLLIKKFYQTITAGSSNILESFIHNCDLEEDLKTPKAKLVGEVDSVPSFIVQVSSVPALANYESYIL</sequence>
<name>A0ABY7GDP4_MYAAR</name>
<protein>
    <submittedName>
        <fullName evidence="1">Uncharacterized protein</fullName>
    </submittedName>
</protein>
<gene>
    <name evidence="1" type="ORF">MAR_034191</name>
</gene>